<dbReference type="RefSeq" id="WP_062708454.1">
    <property type="nucleotide sequence ID" value="NZ_LLZG01000361.1"/>
</dbReference>
<dbReference type="EMBL" id="LLZG01000361">
    <property type="protein sequence ID" value="KUL26628.1"/>
    <property type="molecule type" value="Genomic_DNA"/>
</dbReference>
<reference evidence="2" key="1">
    <citation type="submission" date="2015-10" db="EMBL/GenBank/DDBJ databases">
        <authorList>
            <person name="Ju K.-S."/>
            <person name="Doroghazi J.R."/>
            <person name="Metcalf W.W."/>
        </authorList>
    </citation>
    <scope>NUCLEOTIDE SEQUENCE [LARGE SCALE GENOMIC DNA]</scope>
    <source>
        <strain evidence="2">NRRL 3151</strain>
    </source>
</reference>
<sequence>MTARSYIPRPTEHAALRAACRSARPTPPVPALMAALLEANERRDREGVTLAAHRVVRAAAPTEVGEA</sequence>
<organism evidence="1 2">
    <name type="scientific">Streptomyces regalis</name>
    <dbReference type="NCBI Taxonomy" id="68262"/>
    <lineage>
        <taxon>Bacteria</taxon>
        <taxon>Bacillati</taxon>
        <taxon>Actinomycetota</taxon>
        <taxon>Actinomycetes</taxon>
        <taxon>Kitasatosporales</taxon>
        <taxon>Streptomycetaceae</taxon>
        <taxon>Streptomyces</taxon>
    </lineage>
</organism>
<accession>A0A101JH25</accession>
<evidence type="ECO:0000313" key="1">
    <source>
        <dbReference type="EMBL" id="KUL26628.1"/>
    </source>
</evidence>
<keyword evidence="2" id="KW-1185">Reference proteome</keyword>
<dbReference type="AlphaFoldDB" id="A0A101JH25"/>
<proteinExistence type="predicted"/>
<dbReference type="Proteomes" id="UP000053923">
    <property type="component" value="Unassembled WGS sequence"/>
</dbReference>
<name>A0A101JH25_9ACTN</name>
<comment type="caution">
    <text evidence="1">The sequence shown here is derived from an EMBL/GenBank/DDBJ whole genome shotgun (WGS) entry which is preliminary data.</text>
</comment>
<dbReference type="OrthoDB" id="4261367at2"/>
<protein>
    <submittedName>
        <fullName evidence="1">Uncharacterized protein</fullName>
    </submittedName>
</protein>
<gene>
    <name evidence="1" type="ORF">ADL12_32235</name>
</gene>
<evidence type="ECO:0000313" key="2">
    <source>
        <dbReference type="Proteomes" id="UP000053923"/>
    </source>
</evidence>